<dbReference type="Proteomes" id="UP001151516">
    <property type="component" value="Unassembled WGS sequence"/>
</dbReference>
<dbReference type="GO" id="GO:0016020">
    <property type="term" value="C:membrane"/>
    <property type="evidence" value="ECO:0007669"/>
    <property type="project" value="TreeGrafter"/>
</dbReference>
<dbReference type="InterPro" id="IPR042099">
    <property type="entry name" value="ANL_N_sf"/>
</dbReference>
<evidence type="ECO:0000313" key="6">
    <source>
        <dbReference type="EMBL" id="KAJ2687128.1"/>
    </source>
</evidence>
<dbReference type="GO" id="GO:0005783">
    <property type="term" value="C:endoplasmic reticulum"/>
    <property type="evidence" value="ECO:0007669"/>
    <property type="project" value="TreeGrafter"/>
</dbReference>
<evidence type="ECO:0000256" key="2">
    <source>
        <dbReference type="ARBA" id="ARBA00022840"/>
    </source>
</evidence>
<protein>
    <submittedName>
        <fullName evidence="6">Medium-chain fatty acid-CoA ligase faa2</fullName>
        <ecNumber evidence="6">6.2.1.3</ecNumber>
    </submittedName>
</protein>
<feature type="domain" description="K Homology" evidence="3">
    <location>
        <begin position="39"/>
        <end position="93"/>
    </location>
</feature>
<dbReference type="GO" id="GO:0004467">
    <property type="term" value="F:long-chain fatty acid-CoA ligase activity"/>
    <property type="evidence" value="ECO:0007669"/>
    <property type="project" value="UniProtKB-EC"/>
</dbReference>
<dbReference type="Pfam" id="PF10469">
    <property type="entry name" value="AKAP7_NLS"/>
    <property type="match status" value="1"/>
</dbReference>
<keyword evidence="2" id="KW-0067">ATP-binding</keyword>
<keyword evidence="7" id="KW-1185">Reference proteome</keyword>
<dbReference type="Pfam" id="PF00501">
    <property type="entry name" value="AMP-binding"/>
    <property type="match status" value="1"/>
</dbReference>
<dbReference type="AlphaFoldDB" id="A0A9W8GLS3"/>
<organism evidence="6 7">
    <name type="scientific">Coemansia spiralis</name>
    <dbReference type="NCBI Taxonomy" id="417178"/>
    <lineage>
        <taxon>Eukaryota</taxon>
        <taxon>Fungi</taxon>
        <taxon>Fungi incertae sedis</taxon>
        <taxon>Zoopagomycota</taxon>
        <taxon>Kickxellomycotina</taxon>
        <taxon>Kickxellomycetes</taxon>
        <taxon>Kickxellales</taxon>
        <taxon>Kickxellaceae</taxon>
        <taxon>Coemansia</taxon>
    </lineage>
</organism>
<dbReference type="OrthoDB" id="1700726at2759"/>
<dbReference type="SUPFAM" id="SSF54791">
    <property type="entry name" value="Eukaryotic type KH-domain (KH-domain type I)"/>
    <property type="match status" value="1"/>
</dbReference>
<dbReference type="GO" id="GO:0003723">
    <property type="term" value="F:RNA binding"/>
    <property type="evidence" value="ECO:0007669"/>
    <property type="project" value="InterPro"/>
</dbReference>
<evidence type="ECO:0000259" key="5">
    <source>
        <dbReference type="Pfam" id="PF10469"/>
    </source>
</evidence>
<keyword evidence="6" id="KW-0436">Ligase</keyword>
<dbReference type="Gene3D" id="3.90.1140.10">
    <property type="entry name" value="Cyclic phosphodiesterase"/>
    <property type="match status" value="1"/>
</dbReference>
<dbReference type="InterPro" id="IPR000873">
    <property type="entry name" value="AMP-dep_synth/lig_dom"/>
</dbReference>
<dbReference type="EC" id="6.2.1.3" evidence="6"/>
<dbReference type="InterPro" id="IPR004088">
    <property type="entry name" value="KH_dom_type_1"/>
</dbReference>
<dbReference type="SUPFAM" id="SSF55144">
    <property type="entry name" value="LigT-like"/>
    <property type="match status" value="1"/>
</dbReference>
<name>A0A9W8GLS3_9FUNG</name>
<keyword evidence="1" id="KW-0547">Nucleotide-binding</keyword>
<sequence length="933" mass="103663">MNQVFKIVEVGTRRYRVRTPLGGLDDTQLKSGNTAVVRQQMTVPQQLHKLLTGSSISRIQEETKAQIRVSHGDTIELEGSVGEVVAAKKRIQKVIDEGTQTIPYTHFISLPIGDSDVQRRVGVFQSEIKEFLRGANSSTMCDPAKLHVTVGMLRLLDPGQVASAVELLKSLQPQVHDVLGGRPLVIKLGHVAAMEDNPAKARTIYAGAQDFSNIGDDRLRLVCELVRSAFDEAGYIDEKRELKIHVSLIRTKVGRAAGGGGFDATRLLKKHGKASLGTCRIGRIEIAHRFRFTEGGAYANEAEAPLFGYREKEKTPGTLGDMKWVSYGEFHDRFRCLARGFQGLGLQPGDNIGVYAGNRLEWALIEFATYYHGYISVAIYETLGRAHAEYIINLTELSTIFTTTQGAKKLVEMREHIPRVKSLVLIDPLPPQDLVDRLIESGLSVFSLSDVEAYGQQSSEDDVKQPGYDDVATIVFTSGTTDVPKGVILTHGNIVSSVAGANFLMDHKDLAQLGTKDCAVSILPLSHILGRVTMHAVIASGCKTAFPRTTPEQMLEDLSELKPTVIIGVPKFINRVQDKTMHVIKGKSGLAGSIFRHAVKAKLRNIKHGQSGHWLWDHVIFKPLSETLGGKVRLIISGTSSISHEAMAFIKCTFSCDVNEGYGMTESCGPISMTTHDDTSTGYVGTPYPTNMVKLISAKELGYTVEDKPYPRGEILVRGANIFRGYYRQPELTAEVLSEDGWFRTGDLGMFDNMGRLKVIDRKFNIFRLSTGHIIEPERLEYVLCDCDLVSQAFIYGDREHSSLVAIVVLDPEFLKVFLSKKKVLKEGSEPPHHQMLCIDTAVRSAVMNELNSHGVERNLSYYELMSNVYLEPYEFDVYGLLTPTLKIKRYEAIRHYQVTINRLYEELGTDGNQSQMANITNWKMSKPTAKMF</sequence>
<dbReference type="InterPro" id="IPR019510">
    <property type="entry name" value="AKAP7-like_phosphoesterase"/>
</dbReference>
<evidence type="ECO:0000259" key="3">
    <source>
        <dbReference type="Pfam" id="PF00013"/>
    </source>
</evidence>
<dbReference type="Gene3D" id="3.40.50.12780">
    <property type="entry name" value="N-terminal domain of ligase-like"/>
    <property type="match status" value="1"/>
</dbReference>
<evidence type="ECO:0000256" key="1">
    <source>
        <dbReference type="ARBA" id="ARBA00022741"/>
    </source>
</evidence>
<dbReference type="PANTHER" id="PTHR43272:SF33">
    <property type="entry name" value="AMP-BINDING DOMAIN-CONTAINING PROTEIN-RELATED"/>
    <property type="match status" value="1"/>
</dbReference>
<reference evidence="6" key="1">
    <citation type="submission" date="2022-07" db="EMBL/GenBank/DDBJ databases">
        <title>Phylogenomic reconstructions and comparative analyses of Kickxellomycotina fungi.</title>
        <authorList>
            <person name="Reynolds N.K."/>
            <person name="Stajich J.E."/>
            <person name="Barry K."/>
            <person name="Grigoriev I.V."/>
            <person name="Crous P."/>
            <person name="Smith M.E."/>
        </authorList>
    </citation>
    <scope>NUCLEOTIDE SEQUENCE</scope>
    <source>
        <strain evidence="6">CBS 109367</strain>
    </source>
</reference>
<dbReference type="Pfam" id="PF00013">
    <property type="entry name" value="KH_1"/>
    <property type="match status" value="1"/>
</dbReference>
<accession>A0A9W8GLS3</accession>
<dbReference type="PANTHER" id="PTHR43272">
    <property type="entry name" value="LONG-CHAIN-FATTY-ACID--COA LIGASE"/>
    <property type="match status" value="1"/>
</dbReference>
<dbReference type="InterPro" id="IPR036612">
    <property type="entry name" value="KH_dom_type_1_sf"/>
</dbReference>
<gene>
    <name evidence="6" type="primary">FAA2_5</name>
    <name evidence="6" type="ORF">IWW39_003160</name>
</gene>
<dbReference type="GO" id="GO:0005524">
    <property type="term" value="F:ATP binding"/>
    <property type="evidence" value="ECO:0007669"/>
    <property type="project" value="UniProtKB-KW"/>
</dbReference>
<feature type="domain" description="AMP-dependent synthetase/ligase" evidence="4">
    <location>
        <begin position="321"/>
        <end position="727"/>
    </location>
</feature>
<feature type="domain" description="A-kinase anchor protein 7-like phosphoesterase" evidence="5">
    <location>
        <begin position="104"/>
        <end position="305"/>
    </location>
</feature>
<dbReference type="Gene3D" id="3.30.1370.10">
    <property type="entry name" value="K Homology domain, type 1"/>
    <property type="match status" value="1"/>
</dbReference>
<evidence type="ECO:0000259" key="4">
    <source>
        <dbReference type="Pfam" id="PF00501"/>
    </source>
</evidence>
<dbReference type="EMBL" id="JANBTX010000082">
    <property type="protein sequence ID" value="KAJ2687128.1"/>
    <property type="molecule type" value="Genomic_DNA"/>
</dbReference>
<evidence type="ECO:0000313" key="7">
    <source>
        <dbReference type="Proteomes" id="UP001151516"/>
    </source>
</evidence>
<dbReference type="SUPFAM" id="SSF56801">
    <property type="entry name" value="Acetyl-CoA synthetase-like"/>
    <property type="match status" value="1"/>
</dbReference>
<proteinExistence type="predicted"/>
<dbReference type="InterPro" id="IPR009097">
    <property type="entry name" value="Cyclic_Pdiesterase"/>
</dbReference>
<comment type="caution">
    <text evidence="6">The sequence shown here is derived from an EMBL/GenBank/DDBJ whole genome shotgun (WGS) entry which is preliminary data.</text>
</comment>